<comment type="caution">
    <text evidence="1">Lacks conserved residue(s) required for the propagation of feature annotation.</text>
</comment>
<feature type="domain" description="3-octaprenyl-4-hydroxybenzoate carboxy-lyase-like Rift-related" evidence="2">
    <location>
        <begin position="145"/>
        <end position="345"/>
    </location>
</feature>
<comment type="function">
    <text evidence="1">Catalyzes the reversible decarboxylation of aromatic carboxylic acids like ferulic acid, p-coumaric acid or cinnamic acid, producing the corresponding vinyl derivatives 4-vinylphenol, 4-vinylguaiacol, and styrene, respectively, which play the role of aroma metabolites.</text>
</comment>
<feature type="binding site" evidence="1">
    <location>
        <begin position="217"/>
        <end position="218"/>
    </location>
    <ligand>
        <name>prenylated FMN</name>
        <dbReference type="ChEBI" id="CHEBI:87746"/>
    </ligand>
</feature>
<comment type="subunit">
    <text evidence="1">Homodimer. May form higher order oligomers.</text>
</comment>
<proteinExistence type="inferred from homology"/>
<comment type="catalytic activity">
    <reaction evidence="1">
        <text>(E)-ferulate + H(+) = 2-methoxy-4-vinylphenol + CO2</text>
        <dbReference type="Rhea" id="RHEA:33807"/>
        <dbReference type="ChEBI" id="CHEBI:15378"/>
        <dbReference type="ChEBI" id="CHEBI:16526"/>
        <dbReference type="ChEBI" id="CHEBI:29749"/>
        <dbReference type="ChEBI" id="CHEBI:42438"/>
        <dbReference type="EC" id="4.1.1.102"/>
    </reaction>
</comment>
<sequence>MIAISKLLRNATQSRAILVSTRALSSHAKPTEAQLDFRQFLEKLREDNDLVDIEDEIDPYLEAAAIVRRVSETDNLAPLFHNVKGAKGGVWRMFGNAASLRPDKKEKYGRLARNLGLEPTATWKELTEKTIAAKKRILLKPNVLSTAPCKKNSISAEEINLHELPVPQVHAEDGGKYMQTYGIHVLQTPDKGWTNWSIFRGMVHDRNHLCCLVGSGQHNSMIRDEWRKMGAKEMPWALALGVPPAANLVAALPIPKNVSEGEYVGALVGKPLDLVKCDNNDLLVPASSEIVLEGALLLEETGMEGPFGDFLGVVFDGDAHRQPLFRVDKITYRDDAILPISVPGRITDESHTTAALAAGEVLSLCEDSDIPIKEACASLEVMGTWLALQIDTEKLRALKTNPKDFVNKLGKIFFNHKSCMLINKIILVGDHVNVYEFRDVIWALATRCRPGRDEYVFEDVPGFPMTPYMSHGGHGPPTKGGKAICDALMPAEYTTGCQFHEVSFEKSYPKHVRERIESNWQRWGFNKV</sequence>
<dbReference type="EMBL" id="JAUJFL010000005">
    <property type="protein sequence ID" value="KAK2602229.1"/>
    <property type="molecule type" value="Genomic_DNA"/>
</dbReference>
<dbReference type="SUPFAM" id="SSF50475">
    <property type="entry name" value="FMN-binding split barrel"/>
    <property type="match status" value="1"/>
</dbReference>
<keyword evidence="1" id="KW-0456">Lyase</keyword>
<comment type="cofactor">
    <cofactor evidence="1">
        <name>prenylated FMN</name>
        <dbReference type="ChEBI" id="CHEBI:87746"/>
    </cofactor>
    <text evidence="1">Binds 1 prenylated FMN per subunit.</text>
</comment>
<feature type="binding site" evidence="1">
    <location>
        <begin position="195"/>
        <end position="200"/>
    </location>
    <ligand>
        <name>prenylated FMN</name>
        <dbReference type="ChEBI" id="CHEBI:87746"/>
    </ligand>
</feature>
<dbReference type="Pfam" id="PF01977">
    <property type="entry name" value="UbiD"/>
    <property type="match status" value="1"/>
</dbReference>
<dbReference type="EC" id="4.1.1.102" evidence="1"/>
<evidence type="ECO:0000259" key="3">
    <source>
        <dbReference type="Pfam" id="PF20695"/>
    </source>
</evidence>
<organism evidence="5 6">
    <name type="scientific">Phomopsis amygdali</name>
    <name type="common">Fusicoccum amygdali</name>
    <dbReference type="NCBI Taxonomy" id="1214568"/>
    <lineage>
        <taxon>Eukaryota</taxon>
        <taxon>Fungi</taxon>
        <taxon>Dikarya</taxon>
        <taxon>Ascomycota</taxon>
        <taxon>Pezizomycotina</taxon>
        <taxon>Sordariomycetes</taxon>
        <taxon>Sordariomycetidae</taxon>
        <taxon>Diaporthales</taxon>
        <taxon>Diaporthaceae</taxon>
        <taxon>Diaporthe</taxon>
    </lineage>
</organism>
<evidence type="ECO:0000259" key="4">
    <source>
        <dbReference type="Pfam" id="PF20696"/>
    </source>
</evidence>
<dbReference type="GO" id="GO:0046872">
    <property type="term" value="F:metal ion binding"/>
    <property type="evidence" value="ECO:0007669"/>
    <property type="project" value="UniProtKB-KW"/>
</dbReference>
<keyword evidence="1" id="KW-0963">Cytoplasm</keyword>
<dbReference type="InterPro" id="IPR049381">
    <property type="entry name" value="UbiD-like_C"/>
</dbReference>
<dbReference type="Pfam" id="PF20696">
    <property type="entry name" value="UbiD_C"/>
    <property type="match status" value="1"/>
</dbReference>
<dbReference type="InterPro" id="IPR032903">
    <property type="entry name" value="FDC-like"/>
</dbReference>
<feature type="binding site" evidence="1">
    <location>
        <position position="218"/>
    </location>
    <ligand>
        <name>Mn(2+)</name>
        <dbReference type="ChEBI" id="CHEBI:29035"/>
    </ligand>
</feature>
<dbReference type="InterPro" id="IPR049383">
    <property type="entry name" value="UbiD-like_N"/>
</dbReference>
<keyword evidence="1" id="KW-0464">Manganese</keyword>
<dbReference type="SUPFAM" id="SSF143968">
    <property type="entry name" value="UbiD C-terminal domain-like"/>
    <property type="match status" value="1"/>
</dbReference>
<comment type="catalytic activity">
    <reaction evidence="1">
        <text>(E)-cinnamate + H(+) = styrene + CO2</text>
        <dbReference type="Rhea" id="RHEA:46920"/>
        <dbReference type="ChEBI" id="CHEBI:15378"/>
        <dbReference type="ChEBI" id="CHEBI:15669"/>
        <dbReference type="ChEBI" id="CHEBI:16526"/>
        <dbReference type="ChEBI" id="CHEBI:27452"/>
        <dbReference type="EC" id="4.1.1.102"/>
    </reaction>
</comment>
<feature type="binding site" evidence="1">
    <location>
        <position position="260"/>
    </location>
    <ligand>
        <name>prenylated FMN</name>
        <dbReference type="ChEBI" id="CHEBI:87746"/>
    </ligand>
</feature>
<accession>A0AAD9S8H3</accession>
<dbReference type="Pfam" id="PF20695">
    <property type="entry name" value="UbiD_N"/>
    <property type="match status" value="1"/>
</dbReference>
<evidence type="ECO:0000256" key="1">
    <source>
        <dbReference type="HAMAP-Rule" id="MF_03196"/>
    </source>
</evidence>
<dbReference type="GO" id="GO:0046281">
    <property type="term" value="P:cinnamic acid catabolic process"/>
    <property type="evidence" value="ECO:0007669"/>
    <property type="project" value="UniProtKB-UniRule"/>
</dbReference>
<feature type="binding site" evidence="1">
    <location>
        <position position="260"/>
    </location>
    <ligand>
        <name>Mn(2+)</name>
        <dbReference type="ChEBI" id="CHEBI:29035"/>
    </ligand>
</feature>
<evidence type="ECO:0000313" key="5">
    <source>
        <dbReference type="EMBL" id="KAK2602229.1"/>
    </source>
</evidence>
<keyword evidence="1" id="KW-0210">Decarboxylase</keyword>
<dbReference type="Gene3D" id="1.20.5.4570">
    <property type="match status" value="1"/>
</dbReference>
<dbReference type="GO" id="GO:0016831">
    <property type="term" value="F:carboxy-lyase activity"/>
    <property type="evidence" value="ECO:0007669"/>
    <property type="project" value="UniProtKB-UniRule"/>
</dbReference>
<dbReference type="PANTHER" id="PTHR30108:SF17">
    <property type="entry name" value="FERULIC ACID DECARBOXYLASE 1"/>
    <property type="match status" value="1"/>
</dbReference>
<protein>
    <recommendedName>
        <fullName evidence="1">Ferulic acid decarboxylase 1</fullName>
        <ecNumber evidence="1">4.1.1.102</ecNumber>
    </recommendedName>
    <alternativeName>
        <fullName evidence="1">Phenacrylate decarboxylase</fullName>
    </alternativeName>
</protein>
<evidence type="ECO:0000313" key="6">
    <source>
        <dbReference type="Proteomes" id="UP001265746"/>
    </source>
</evidence>
<keyword evidence="6" id="KW-1185">Reference proteome</keyword>
<keyword evidence="1" id="KW-0479">Metal-binding</keyword>
<dbReference type="PANTHER" id="PTHR30108">
    <property type="entry name" value="3-OCTAPRENYL-4-HYDROXYBENZOATE CARBOXY-LYASE-RELATED"/>
    <property type="match status" value="1"/>
</dbReference>
<comment type="similarity">
    <text evidence="1">Belongs to the UbiD family. UbiD-like/FDC subfamily.</text>
</comment>
<name>A0AAD9S8H3_PHOAM</name>
<comment type="cofactor">
    <cofactor evidence="1">
        <name>Mn(2+)</name>
        <dbReference type="ChEBI" id="CHEBI:29035"/>
    </cofactor>
</comment>
<feature type="domain" description="3-octaprenyl-4-hydroxybenzoate carboxy-lyase-like C-terminal" evidence="4">
    <location>
        <begin position="354"/>
        <end position="487"/>
    </location>
</feature>
<dbReference type="GO" id="GO:0005737">
    <property type="term" value="C:cytoplasm"/>
    <property type="evidence" value="ECO:0007669"/>
    <property type="project" value="UniProtKB-SubCell"/>
</dbReference>
<dbReference type="AlphaFoldDB" id="A0AAD9S8H3"/>
<dbReference type="GO" id="GO:0033494">
    <property type="term" value="P:ferulate metabolic process"/>
    <property type="evidence" value="ECO:0007669"/>
    <property type="project" value="UniProtKB-UniRule"/>
</dbReference>
<comment type="subcellular location">
    <subcellularLocation>
        <location evidence="1">Cytoplasm</location>
    </subcellularLocation>
</comment>
<dbReference type="NCBIfam" id="TIGR00148">
    <property type="entry name" value="UbiD family decarboxylase"/>
    <property type="match status" value="1"/>
</dbReference>
<feature type="binding site" evidence="1">
    <location>
        <position position="195"/>
    </location>
    <ligand>
        <name>Mn(2+)</name>
        <dbReference type="ChEBI" id="CHEBI:29035"/>
    </ligand>
</feature>
<reference evidence="5" key="1">
    <citation type="submission" date="2023-06" db="EMBL/GenBank/DDBJ databases">
        <authorList>
            <person name="Noh H."/>
        </authorList>
    </citation>
    <scope>NUCLEOTIDE SEQUENCE</scope>
    <source>
        <strain evidence="5">DUCC20226</strain>
    </source>
</reference>
<comment type="catalytic activity">
    <reaction evidence="1">
        <text>(E)-4-coumarate + H(+) = 4-vinylphenol + CO2</text>
        <dbReference type="Rhea" id="RHEA:33227"/>
        <dbReference type="ChEBI" id="CHEBI:1883"/>
        <dbReference type="ChEBI" id="CHEBI:12876"/>
        <dbReference type="ChEBI" id="CHEBI:15378"/>
        <dbReference type="ChEBI" id="CHEBI:16526"/>
        <dbReference type="EC" id="4.1.1.102"/>
    </reaction>
</comment>
<dbReference type="Proteomes" id="UP001265746">
    <property type="component" value="Unassembled WGS sequence"/>
</dbReference>
<evidence type="ECO:0000259" key="2">
    <source>
        <dbReference type="Pfam" id="PF01977"/>
    </source>
</evidence>
<dbReference type="InterPro" id="IPR002830">
    <property type="entry name" value="UbiD"/>
</dbReference>
<comment type="caution">
    <text evidence="5">The sequence shown here is derived from an EMBL/GenBank/DDBJ whole genome shotgun (WGS) entry which is preliminary data.</text>
</comment>
<gene>
    <name evidence="1" type="primary">FDC1</name>
    <name evidence="5" type="ORF">N8I77_008779</name>
</gene>
<feature type="binding site" evidence="1">
    <location>
        <position position="417"/>
    </location>
    <ligand>
        <name>prenylated FMN</name>
        <dbReference type="ChEBI" id="CHEBI:87746"/>
    </ligand>
</feature>
<feature type="domain" description="3-octaprenyl-4-hydroxybenzoate carboxy-lyase-like N-terminal" evidence="3">
    <location>
        <begin position="41"/>
        <end position="129"/>
    </location>
</feature>
<dbReference type="InterPro" id="IPR048304">
    <property type="entry name" value="UbiD_Rift_dom"/>
</dbReference>
<dbReference type="Gene3D" id="3.40.1670.10">
    <property type="entry name" value="UbiD C-terminal domain-like"/>
    <property type="match status" value="1"/>
</dbReference>
<dbReference type="HAMAP" id="MF_01983">
    <property type="entry name" value="UbiD_FDC"/>
    <property type="match status" value="1"/>
</dbReference>